<dbReference type="FunFam" id="1.10.287.130:FF:000001">
    <property type="entry name" value="Two-component sensor histidine kinase"/>
    <property type="match status" value="1"/>
</dbReference>
<keyword evidence="3 7" id="KW-0597">Phosphoprotein</keyword>
<dbReference type="EC" id="2.7.13.3" evidence="2"/>
<dbReference type="Pfam" id="PF02518">
    <property type="entry name" value="HATPase_c"/>
    <property type="match status" value="1"/>
</dbReference>
<feature type="modified residue" description="4-aspartylphosphate" evidence="7">
    <location>
        <position position="455"/>
    </location>
</feature>
<evidence type="ECO:0000256" key="2">
    <source>
        <dbReference type="ARBA" id="ARBA00012438"/>
    </source>
</evidence>
<feature type="modified residue" description="4-aspartylphosphate" evidence="7">
    <location>
        <position position="58"/>
    </location>
</feature>
<dbReference type="PROSITE" id="PS50109">
    <property type="entry name" value="HIS_KIN"/>
    <property type="match status" value="1"/>
</dbReference>
<feature type="domain" description="Histidine kinase" evidence="9">
    <location>
        <begin position="152"/>
        <end position="371"/>
    </location>
</feature>
<protein>
    <recommendedName>
        <fullName evidence="2">histidine kinase</fullName>
        <ecNumber evidence="2">2.7.13.3</ecNumber>
    </recommendedName>
</protein>
<dbReference type="SMART" id="SM00388">
    <property type="entry name" value="HisKA"/>
    <property type="match status" value="1"/>
</dbReference>
<dbReference type="CDD" id="cd16922">
    <property type="entry name" value="HATPase_EvgS-ArcB-TorS-like"/>
    <property type="match status" value="1"/>
</dbReference>
<dbReference type="InterPro" id="IPR036097">
    <property type="entry name" value="HisK_dim/P_sf"/>
</dbReference>
<accession>A0AAW8QY39</accession>
<evidence type="ECO:0000256" key="7">
    <source>
        <dbReference type="PROSITE-ProRule" id="PRU00169"/>
    </source>
</evidence>
<dbReference type="SUPFAM" id="SSF55874">
    <property type="entry name" value="ATPase domain of HSP90 chaperone/DNA topoisomerase II/histidine kinase"/>
    <property type="match status" value="1"/>
</dbReference>
<dbReference type="Gene3D" id="3.30.565.10">
    <property type="entry name" value="Histidine kinase-like ATPase, C-terminal domain"/>
    <property type="match status" value="1"/>
</dbReference>
<evidence type="ECO:0000313" key="11">
    <source>
        <dbReference type="EMBL" id="MDT0582011.1"/>
    </source>
</evidence>
<evidence type="ECO:0000256" key="8">
    <source>
        <dbReference type="SAM" id="Coils"/>
    </source>
</evidence>
<evidence type="ECO:0000259" key="9">
    <source>
        <dbReference type="PROSITE" id="PS50109"/>
    </source>
</evidence>
<dbReference type="GO" id="GO:0009927">
    <property type="term" value="F:histidine phosphotransfer kinase activity"/>
    <property type="evidence" value="ECO:0007669"/>
    <property type="project" value="TreeGrafter"/>
</dbReference>
<dbReference type="SUPFAM" id="SSF52172">
    <property type="entry name" value="CheY-like"/>
    <property type="match status" value="3"/>
</dbReference>
<dbReference type="Gene3D" id="3.40.50.2300">
    <property type="match status" value="3"/>
</dbReference>
<feature type="modified residue" description="4-aspartylphosphate" evidence="7">
    <location>
        <position position="585"/>
    </location>
</feature>
<comment type="catalytic activity">
    <reaction evidence="1">
        <text>ATP + protein L-histidine = ADP + protein N-phospho-L-histidine.</text>
        <dbReference type="EC" id="2.7.13.3"/>
    </reaction>
</comment>
<name>A0AAW8QY39_9ALTE</name>
<evidence type="ECO:0000256" key="3">
    <source>
        <dbReference type="ARBA" id="ARBA00022553"/>
    </source>
</evidence>
<gene>
    <name evidence="11" type="ORF">RM544_05645</name>
</gene>
<dbReference type="Pfam" id="PF00512">
    <property type="entry name" value="HisKA"/>
    <property type="match status" value="1"/>
</dbReference>
<dbReference type="InterPro" id="IPR001789">
    <property type="entry name" value="Sig_transdc_resp-reg_receiver"/>
</dbReference>
<dbReference type="FunFam" id="3.30.565.10:FF:000010">
    <property type="entry name" value="Sensor histidine kinase RcsC"/>
    <property type="match status" value="1"/>
</dbReference>
<dbReference type="InterPro" id="IPR003594">
    <property type="entry name" value="HATPase_dom"/>
</dbReference>
<organism evidence="11 12">
    <name type="scientific">Brumicola blandensis</name>
    <dbReference type="NCBI Taxonomy" id="3075611"/>
    <lineage>
        <taxon>Bacteria</taxon>
        <taxon>Pseudomonadati</taxon>
        <taxon>Pseudomonadota</taxon>
        <taxon>Gammaproteobacteria</taxon>
        <taxon>Alteromonadales</taxon>
        <taxon>Alteromonadaceae</taxon>
        <taxon>Brumicola</taxon>
    </lineage>
</organism>
<keyword evidence="6" id="KW-0902">Two-component regulatory system</keyword>
<keyword evidence="8" id="KW-0175">Coiled coil</keyword>
<dbReference type="Proteomes" id="UP001249020">
    <property type="component" value="Unassembled WGS sequence"/>
</dbReference>
<keyword evidence="12" id="KW-1185">Reference proteome</keyword>
<dbReference type="CDD" id="cd00156">
    <property type="entry name" value="REC"/>
    <property type="match status" value="1"/>
</dbReference>
<feature type="domain" description="Response regulatory" evidence="10">
    <location>
        <begin position="535"/>
        <end position="645"/>
    </location>
</feature>
<dbReference type="EMBL" id="JAVRIE010000002">
    <property type="protein sequence ID" value="MDT0582011.1"/>
    <property type="molecule type" value="Genomic_DNA"/>
</dbReference>
<dbReference type="CDD" id="cd00082">
    <property type="entry name" value="HisKA"/>
    <property type="match status" value="1"/>
</dbReference>
<feature type="coiled-coil region" evidence="8">
    <location>
        <begin position="204"/>
        <end position="231"/>
    </location>
</feature>
<dbReference type="PANTHER" id="PTHR43047">
    <property type="entry name" value="TWO-COMPONENT HISTIDINE PROTEIN KINASE"/>
    <property type="match status" value="1"/>
</dbReference>
<dbReference type="SUPFAM" id="SSF47384">
    <property type="entry name" value="Homodimeric domain of signal transducing histidine kinase"/>
    <property type="match status" value="1"/>
</dbReference>
<dbReference type="PRINTS" id="PR00344">
    <property type="entry name" value="BCTRLSENSOR"/>
</dbReference>
<evidence type="ECO:0000259" key="10">
    <source>
        <dbReference type="PROSITE" id="PS50110"/>
    </source>
</evidence>
<dbReference type="PROSITE" id="PS50110">
    <property type="entry name" value="RESPONSE_REGULATORY"/>
    <property type="match status" value="3"/>
</dbReference>
<dbReference type="GO" id="GO:0000155">
    <property type="term" value="F:phosphorelay sensor kinase activity"/>
    <property type="evidence" value="ECO:0007669"/>
    <property type="project" value="InterPro"/>
</dbReference>
<dbReference type="InterPro" id="IPR003661">
    <property type="entry name" value="HisK_dim/P_dom"/>
</dbReference>
<dbReference type="InterPro" id="IPR011006">
    <property type="entry name" value="CheY-like_superfamily"/>
</dbReference>
<dbReference type="SMART" id="SM00387">
    <property type="entry name" value="HATPase_c"/>
    <property type="match status" value="1"/>
</dbReference>
<dbReference type="InterPro" id="IPR004358">
    <property type="entry name" value="Sig_transdc_His_kin-like_C"/>
</dbReference>
<keyword evidence="5" id="KW-0418">Kinase</keyword>
<sequence length="645" mass="70932">MNSIKPVLIIDDDEDDCLLIEDRLRDIFGDDCSFVVCYEKSEAIQYLKERTFYLCILDYRLAGYEGIEVLEAVSKAELATPIIMLTGQDDSVVAENAIKQGAQDFVMKSAIDDDVFEKSVQYAVTRKALEFARTLGKKTEAENVAKDKFIAHLSHELRTPLTSILGYTSLLLDNAKASDFHQELGIISNNGKHLLNLLNDVLDLSKIAANKFELKEERVNLEQTLIELNSLVSMNAIEKGLNLRFVCETTLPKDLIIDDVRFRQVLLNLLSNAIKFTDTGEVIATFAYREGPEAALKIAVKDTGIGMSPEQVKTIFSPFTQLEDVANRKAGGAGLGLSISSEIVKHMGGHFQVVSALDKGSEFTLTLPCKGLERDQKLVQFNLEQDASIVKKQPAPALHGKVLVVDDVLEIRQLAGYFIKETGVEVEYASNGQEAIEKVSQAASQGSPFQIVFMDLHMPIMTGSEASDKLKADYQELNIVAMTAAINKGMEHELLAAGFDKLIAKPLNKKLLWRLLSELLMRAEKPQSSESTLTVVHIVEDDADNAMIMQMMLEQLSCNVLISNNAQSAIDTARSNSNIQHHILDLGLPDLAGEAFLAAFFAQPVSGAVSILSGNQPDPSLSQSFPITKQLVKPINKDELASLLS</sequence>
<dbReference type="RefSeq" id="WP_311360802.1">
    <property type="nucleotide sequence ID" value="NZ_JAVRIE010000002.1"/>
</dbReference>
<feature type="domain" description="Response regulatory" evidence="10">
    <location>
        <begin position="401"/>
        <end position="520"/>
    </location>
</feature>
<dbReference type="Gene3D" id="1.10.287.130">
    <property type="match status" value="1"/>
</dbReference>
<keyword evidence="4" id="KW-0808">Transferase</keyword>
<dbReference type="InterPro" id="IPR036890">
    <property type="entry name" value="HATPase_C_sf"/>
</dbReference>
<proteinExistence type="predicted"/>
<dbReference type="SMART" id="SM00448">
    <property type="entry name" value="REC"/>
    <property type="match status" value="3"/>
</dbReference>
<dbReference type="CDD" id="cd17546">
    <property type="entry name" value="REC_hyHK_CKI1_RcsC-like"/>
    <property type="match status" value="1"/>
</dbReference>
<dbReference type="GO" id="GO:0005886">
    <property type="term" value="C:plasma membrane"/>
    <property type="evidence" value="ECO:0007669"/>
    <property type="project" value="TreeGrafter"/>
</dbReference>
<evidence type="ECO:0000256" key="5">
    <source>
        <dbReference type="ARBA" id="ARBA00022777"/>
    </source>
</evidence>
<dbReference type="Pfam" id="PF00072">
    <property type="entry name" value="Response_reg"/>
    <property type="match status" value="3"/>
</dbReference>
<evidence type="ECO:0000256" key="1">
    <source>
        <dbReference type="ARBA" id="ARBA00000085"/>
    </source>
</evidence>
<feature type="domain" description="Response regulatory" evidence="10">
    <location>
        <begin position="6"/>
        <end position="123"/>
    </location>
</feature>
<comment type="caution">
    <text evidence="11">The sequence shown here is derived from an EMBL/GenBank/DDBJ whole genome shotgun (WGS) entry which is preliminary data.</text>
</comment>
<evidence type="ECO:0000313" key="12">
    <source>
        <dbReference type="Proteomes" id="UP001249020"/>
    </source>
</evidence>
<reference evidence="11 12" key="1">
    <citation type="submission" date="2023-09" db="EMBL/GenBank/DDBJ databases">
        <authorList>
            <person name="Rey-Velasco X."/>
        </authorList>
    </citation>
    <scope>NUCLEOTIDE SEQUENCE [LARGE SCALE GENOMIC DNA]</scope>
    <source>
        <strain evidence="11 12">W409</strain>
    </source>
</reference>
<dbReference type="AlphaFoldDB" id="A0AAW8QY39"/>
<dbReference type="InterPro" id="IPR005467">
    <property type="entry name" value="His_kinase_dom"/>
</dbReference>
<evidence type="ECO:0000256" key="6">
    <source>
        <dbReference type="ARBA" id="ARBA00023012"/>
    </source>
</evidence>
<evidence type="ECO:0000256" key="4">
    <source>
        <dbReference type="ARBA" id="ARBA00022679"/>
    </source>
</evidence>
<dbReference type="PANTHER" id="PTHR43047:SF72">
    <property type="entry name" value="OSMOSENSING HISTIDINE PROTEIN KINASE SLN1"/>
    <property type="match status" value="1"/>
</dbReference>